<evidence type="ECO:0000313" key="2">
    <source>
        <dbReference type="EMBL" id="MFD0850993.1"/>
    </source>
</evidence>
<evidence type="ECO:0000259" key="1">
    <source>
        <dbReference type="Pfam" id="PF01636"/>
    </source>
</evidence>
<sequence>MSAAARRTARSHRWLALGFEYIEARHADFMPGSPDLEILAKVVDTLQALPCPEVLASKRVERRWEGVASDVTPLAGHTLLHCDLNPANMLITPEGGVRVVDWAFVARGAAFVELALLMPWLLKGGHTPVEAEAWLTRFPSWTETDPAHIDLFCRAFADKWQVNLEVHGRAAWAVEHAAAARAWAEHRCGR</sequence>
<dbReference type="InterPro" id="IPR011009">
    <property type="entry name" value="Kinase-like_dom_sf"/>
</dbReference>
<dbReference type="Pfam" id="PF01636">
    <property type="entry name" value="APH"/>
    <property type="match status" value="1"/>
</dbReference>
<name>A0ABW3C916_9ACTN</name>
<feature type="domain" description="Aminoglycoside phosphotransferase" evidence="1">
    <location>
        <begin position="34"/>
        <end position="136"/>
    </location>
</feature>
<comment type="caution">
    <text evidence="2">The sequence shown here is derived from an EMBL/GenBank/DDBJ whole genome shotgun (WGS) entry which is preliminary data.</text>
</comment>
<dbReference type="InterPro" id="IPR002575">
    <property type="entry name" value="Aminoglycoside_PTrfase"/>
</dbReference>
<keyword evidence="3" id="KW-1185">Reference proteome</keyword>
<accession>A0ABW3C916</accession>
<reference evidence="3" key="1">
    <citation type="journal article" date="2019" name="Int. J. Syst. Evol. Microbiol.">
        <title>The Global Catalogue of Microorganisms (GCM) 10K type strain sequencing project: providing services to taxonomists for standard genome sequencing and annotation.</title>
        <authorList>
            <consortium name="The Broad Institute Genomics Platform"/>
            <consortium name="The Broad Institute Genome Sequencing Center for Infectious Disease"/>
            <person name="Wu L."/>
            <person name="Ma J."/>
        </authorList>
    </citation>
    <scope>NUCLEOTIDE SEQUENCE [LARGE SCALE GENOMIC DNA]</scope>
    <source>
        <strain evidence="3">JCM 31696</strain>
    </source>
</reference>
<dbReference type="SUPFAM" id="SSF56112">
    <property type="entry name" value="Protein kinase-like (PK-like)"/>
    <property type="match status" value="1"/>
</dbReference>
<proteinExistence type="predicted"/>
<dbReference type="EMBL" id="JBHTIR010000217">
    <property type="protein sequence ID" value="MFD0850993.1"/>
    <property type="molecule type" value="Genomic_DNA"/>
</dbReference>
<dbReference type="Proteomes" id="UP001597083">
    <property type="component" value="Unassembled WGS sequence"/>
</dbReference>
<dbReference type="Gene3D" id="3.90.1200.10">
    <property type="match status" value="1"/>
</dbReference>
<protein>
    <submittedName>
        <fullName evidence="2">Phosphotransferase family protein</fullName>
    </submittedName>
</protein>
<organism evidence="2 3">
    <name type="scientific">Actinomadura adrarensis</name>
    <dbReference type="NCBI Taxonomy" id="1819600"/>
    <lineage>
        <taxon>Bacteria</taxon>
        <taxon>Bacillati</taxon>
        <taxon>Actinomycetota</taxon>
        <taxon>Actinomycetes</taxon>
        <taxon>Streptosporangiales</taxon>
        <taxon>Thermomonosporaceae</taxon>
        <taxon>Actinomadura</taxon>
    </lineage>
</organism>
<gene>
    <name evidence="2" type="ORF">ACFQ07_02055</name>
</gene>
<evidence type="ECO:0000313" key="3">
    <source>
        <dbReference type="Proteomes" id="UP001597083"/>
    </source>
</evidence>